<dbReference type="InterPro" id="IPR027417">
    <property type="entry name" value="P-loop_NTPase"/>
</dbReference>
<dbReference type="EMBL" id="JACRTE010000016">
    <property type="protein sequence ID" value="MBC8597176.1"/>
    <property type="molecule type" value="Genomic_DNA"/>
</dbReference>
<protein>
    <recommendedName>
        <fullName evidence="4">Sporulation initiation inhibitor protein Soj</fullName>
    </recommendedName>
</protein>
<feature type="domain" description="AAA" evidence="5">
    <location>
        <begin position="3"/>
        <end position="178"/>
    </location>
</feature>
<dbReference type="AlphaFoldDB" id="A0A926F9G4"/>
<dbReference type="PANTHER" id="PTHR13696:SF52">
    <property type="entry name" value="PARA FAMILY PROTEIN CT_582"/>
    <property type="match status" value="1"/>
</dbReference>
<sequence>MGKCIAVANQKGGVGKTTTSINLSAALGECGKRVLLIDLDPQGNATSGVGVDRNEDITSVYDVLVNSTAMEQATVVTEFENLSVCPSNVDLAGAEIELVGVENRENCLKIALSKVKDDYDYIIIDCPPSLGLLTLNAFVCADTILIPIQCEYYALEGLSQLIKTIRLVKKGLNPSLDIEGVLLTMFDARTNLSIQVADEVKKYYPKKVYASVIPRNVRLSEAPSYGQPITVYDENSKGAESYTKLANEVIERNEGVK</sequence>
<reference evidence="6" key="1">
    <citation type="submission" date="2020-08" db="EMBL/GenBank/DDBJ databases">
        <title>Genome public.</title>
        <authorList>
            <person name="Liu C."/>
            <person name="Sun Q."/>
        </authorList>
    </citation>
    <scope>NUCLEOTIDE SEQUENCE</scope>
    <source>
        <strain evidence="6">NSJ-50</strain>
    </source>
</reference>
<dbReference type="SUPFAM" id="SSF52540">
    <property type="entry name" value="P-loop containing nucleoside triphosphate hydrolases"/>
    <property type="match status" value="1"/>
</dbReference>
<proteinExistence type="inferred from homology"/>
<comment type="subunit">
    <text evidence="3">Dimerizes in the presence of ATP but not ADP; ATP-binding is required for double-stranded (ds)DNA-binding. Interacts with DnaA.</text>
</comment>
<comment type="caution">
    <text evidence="6">The sequence shown here is derived from an EMBL/GenBank/DDBJ whole genome shotgun (WGS) entry which is preliminary data.</text>
</comment>
<evidence type="ECO:0000313" key="7">
    <source>
        <dbReference type="Proteomes" id="UP000647416"/>
    </source>
</evidence>
<comment type="catalytic activity">
    <reaction evidence="2">
        <text>ATP + H2O = ADP + phosphate + H(+)</text>
        <dbReference type="Rhea" id="RHEA:13065"/>
        <dbReference type="ChEBI" id="CHEBI:15377"/>
        <dbReference type="ChEBI" id="CHEBI:15378"/>
        <dbReference type="ChEBI" id="CHEBI:30616"/>
        <dbReference type="ChEBI" id="CHEBI:43474"/>
        <dbReference type="ChEBI" id="CHEBI:456216"/>
    </reaction>
</comment>
<dbReference type="PIRSF" id="PIRSF009320">
    <property type="entry name" value="Nuc_binding_HP_1000"/>
    <property type="match status" value="1"/>
</dbReference>
<dbReference type="CDD" id="cd02042">
    <property type="entry name" value="ParAB_family"/>
    <property type="match status" value="1"/>
</dbReference>
<comment type="similarity">
    <text evidence="1">Belongs to the ParA family.</text>
</comment>
<accession>A0A926F9G4</accession>
<evidence type="ECO:0000256" key="1">
    <source>
        <dbReference type="ARBA" id="ARBA00006976"/>
    </source>
</evidence>
<dbReference type="PANTHER" id="PTHR13696">
    <property type="entry name" value="P-LOOP CONTAINING NUCLEOSIDE TRIPHOSPHATE HYDROLASE"/>
    <property type="match status" value="1"/>
</dbReference>
<organism evidence="6 7">
    <name type="scientific">Qingrenia yutianensis</name>
    <dbReference type="NCBI Taxonomy" id="2763676"/>
    <lineage>
        <taxon>Bacteria</taxon>
        <taxon>Bacillati</taxon>
        <taxon>Bacillota</taxon>
        <taxon>Clostridia</taxon>
        <taxon>Eubacteriales</taxon>
        <taxon>Oscillospiraceae</taxon>
        <taxon>Qingrenia</taxon>
    </lineage>
</organism>
<dbReference type="FunFam" id="3.40.50.300:FF:000285">
    <property type="entry name" value="Sporulation initiation inhibitor Soj"/>
    <property type="match status" value="1"/>
</dbReference>
<dbReference type="Pfam" id="PF13614">
    <property type="entry name" value="AAA_31"/>
    <property type="match status" value="1"/>
</dbReference>
<keyword evidence="7" id="KW-1185">Reference proteome</keyword>
<dbReference type="InterPro" id="IPR025669">
    <property type="entry name" value="AAA_dom"/>
</dbReference>
<evidence type="ECO:0000313" key="6">
    <source>
        <dbReference type="EMBL" id="MBC8597176.1"/>
    </source>
</evidence>
<dbReference type="Proteomes" id="UP000647416">
    <property type="component" value="Unassembled WGS sequence"/>
</dbReference>
<dbReference type="InterPro" id="IPR050678">
    <property type="entry name" value="DNA_Partitioning_ATPase"/>
</dbReference>
<evidence type="ECO:0000256" key="4">
    <source>
        <dbReference type="ARBA" id="ARBA00071824"/>
    </source>
</evidence>
<name>A0A926F9G4_9FIRM</name>
<gene>
    <name evidence="6" type="ORF">H8706_09890</name>
</gene>
<evidence type="ECO:0000256" key="3">
    <source>
        <dbReference type="ARBA" id="ARBA00062323"/>
    </source>
</evidence>
<evidence type="ECO:0000256" key="2">
    <source>
        <dbReference type="ARBA" id="ARBA00049360"/>
    </source>
</evidence>
<evidence type="ECO:0000259" key="5">
    <source>
        <dbReference type="Pfam" id="PF13614"/>
    </source>
</evidence>
<dbReference type="RefSeq" id="WP_178347481.1">
    <property type="nucleotide sequence ID" value="NZ_JACRTE010000016.1"/>
</dbReference>
<dbReference type="Gene3D" id="3.40.50.300">
    <property type="entry name" value="P-loop containing nucleotide triphosphate hydrolases"/>
    <property type="match status" value="1"/>
</dbReference>